<proteinExistence type="predicted"/>
<keyword evidence="3" id="KW-1185">Reference proteome</keyword>
<feature type="compositionally biased region" description="Low complexity" evidence="1">
    <location>
        <begin position="168"/>
        <end position="182"/>
    </location>
</feature>
<dbReference type="Proteomes" id="UP000032141">
    <property type="component" value="Chromosome C1"/>
</dbReference>
<name>A0A0D3ADW8_BRAOL</name>
<sequence>MSGSSELIPDANPDESAQARRRNPKWTTGQNLVLRSGWIKYGTDSIVGMNQKSEAYWSKISEYCNEHCSFDSPHDGASCINHFNYLNKKLSKWSGAYDNAGRMQQSGWSENDVMSKAHELYSSGKNEHFNLMSEWLTVRDQPRYGSQVEGNTSSTSNGSKRSQESDANDSNSVGSNSVGSSALPMGREAVKKKGKKKSKGASLETVNEEWNEYKQFKEQEME</sequence>
<evidence type="ECO:0000313" key="3">
    <source>
        <dbReference type="Proteomes" id="UP000032141"/>
    </source>
</evidence>
<dbReference type="AlphaFoldDB" id="A0A0D3ADW8"/>
<dbReference type="STRING" id="109376.A0A0D3ADW8"/>
<feature type="compositionally biased region" description="Polar residues" evidence="1">
    <location>
        <begin position="148"/>
        <end position="160"/>
    </location>
</feature>
<dbReference type="EnsemblPlants" id="Bo1g136060.1">
    <property type="protein sequence ID" value="Bo1g136060.1"/>
    <property type="gene ID" value="Bo1g136060"/>
</dbReference>
<reference evidence="2 3" key="1">
    <citation type="journal article" date="2014" name="Genome Biol.">
        <title>Transcriptome and methylome profiling reveals relics of genome dominance in the mesopolyploid Brassica oleracea.</title>
        <authorList>
            <person name="Parkin I.A."/>
            <person name="Koh C."/>
            <person name="Tang H."/>
            <person name="Robinson S.J."/>
            <person name="Kagale S."/>
            <person name="Clarke W.E."/>
            <person name="Town C.D."/>
            <person name="Nixon J."/>
            <person name="Krishnakumar V."/>
            <person name="Bidwell S.L."/>
            <person name="Denoeud F."/>
            <person name="Belcram H."/>
            <person name="Links M.G."/>
            <person name="Just J."/>
            <person name="Clarke C."/>
            <person name="Bender T."/>
            <person name="Huebert T."/>
            <person name="Mason A.S."/>
            <person name="Pires J.C."/>
            <person name="Barker G."/>
            <person name="Moore J."/>
            <person name="Walley P.G."/>
            <person name="Manoli S."/>
            <person name="Batley J."/>
            <person name="Edwards D."/>
            <person name="Nelson M.N."/>
            <person name="Wang X."/>
            <person name="Paterson A.H."/>
            <person name="King G."/>
            <person name="Bancroft I."/>
            <person name="Chalhoub B."/>
            <person name="Sharpe A.G."/>
        </authorList>
    </citation>
    <scope>NUCLEOTIDE SEQUENCE</scope>
    <source>
        <strain evidence="2 3">cv. TO1000</strain>
    </source>
</reference>
<evidence type="ECO:0000313" key="2">
    <source>
        <dbReference type="EnsemblPlants" id="Bo1g136060.1"/>
    </source>
</evidence>
<dbReference type="HOGENOM" id="CLU_060433_1_0_1"/>
<dbReference type="PANTHER" id="PTHR45023">
    <property type="match status" value="1"/>
</dbReference>
<protein>
    <recommendedName>
        <fullName evidence="4">No apical meristem-associated C-terminal domain-containing protein</fullName>
    </recommendedName>
</protein>
<organism evidence="2 3">
    <name type="scientific">Brassica oleracea var. oleracea</name>
    <dbReference type="NCBI Taxonomy" id="109376"/>
    <lineage>
        <taxon>Eukaryota</taxon>
        <taxon>Viridiplantae</taxon>
        <taxon>Streptophyta</taxon>
        <taxon>Embryophyta</taxon>
        <taxon>Tracheophyta</taxon>
        <taxon>Spermatophyta</taxon>
        <taxon>Magnoliopsida</taxon>
        <taxon>eudicotyledons</taxon>
        <taxon>Gunneridae</taxon>
        <taxon>Pentapetalae</taxon>
        <taxon>rosids</taxon>
        <taxon>malvids</taxon>
        <taxon>Brassicales</taxon>
        <taxon>Brassicaceae</taxon>
        <taxon>Brassiceae</taxon>
        <taxon>Brassica</taxon>
    </lineage>
</organism>
<feature type="region of interest" description="Disordered" evidence="1">
    <location>
        <begin position="144"/>
        <end position="222"/>
    </location>
</feature>
<dbReference type="Gramene" id="Bo1g136060.1">
    <property type="protein sequence ID" value="Bo1g136060.1"/>
    <property type="gene ID" value="Bo1g136060"/>
</dbReference>
<feature type="region of interest" description="Disordered" evidence="1">
    <location>
        <begin position="1"/>
        <end position="25"/>
    </location>
</feature>
<dbReference type="OMA" id="TEWLAPN"/>
<accession>A0A0D3ADW8</accession>
<feature type="compositionally biased region" description="Basic and acidic residues" evidence="1">
    <location>
        <begin position="211"/>
        <end position="222"/>
    </location>
</feature>
<reference evidence="2" key="2">
    <citation type="submission" date="2015-03" db="UniProtKB">
        <authorList>
            <consortium name="EnsemblPlants"/>
        </authorList>
    </citation>
    <scope>IDENTIFICATION</scope>
</reference>
<evidence type="ECO:0008006" key="4">
    <source>
        <dbReference type="Google" id="ProtNLM"/>
    </source>
</evidence>
<evidence type="ECO:0000256" key="1">
    <source>
        <dbReference type="SAM" id="MobiDB-lite"/>
    </source>
</evidence>
<feature type="compositionally biased region" description="Basic residues" evidence="1">
    <location>
        <begin position="190"/>
        <end position="199"/>
    </location>
</feature>
<dbReference type="PANTHER" id="PTHR45023:SF13">
    <property type="entry name" value="PUTATIVE-RELATED"/>
    <property type="match status" value="1"/>
</dbReference>